<accession>A0A7T4R000</accession>
<organism evidence="3 4">
    <name type="scientific">Spongiibacter nanhainus</name>
    <dbReference type="NCBI Taxonomy" id="2794344"/>
    <lineage>
        <taxon>Bacteria</taxon>
        <taxon>Pseudomonadati</taxon>
        <taxon>Pseudomonadota</taxon>
        <taxon>Gammaproteobacteria</taxon>
        <taxon>Cellvibrionales</taxon>
        <taxon>Spongiibacteraceae</taxon>
        <taxon>Spongiibacter</taxon>
    </lineage>
</organism>
<feature type="region of interest" description="Disordered" evidence="1">
    <location>
        <begin position="1"/>
        <end position="21"/>
    </location>
</feature>
<evidence type="ECO:0000313" key="4">
    <source>
        <dbReference type="Proteomes" id="UP000596063"/>
    </source>
</evidence>
<evidence type="ECO:0000313" key="3">
    <source>
        <dbReference type="EMBL" id="QQD17804.1"/>
    </source>
</evidence>
<feature type="compositionally biased region" description="Polar residues" evidence="1">
    <location>
        <begin position="7"/>
        <end position="21"/>
    </location>
</feature>
<feature type="domain" description="Winged helix-turn-helix" evidence="2">
    <location>
        <begin position="23"/>
        <end position="89"/>
    </location>
</feature>
<protein>
    <recommendedName>
        <fullName evidence="2">Winged helix-turn-helix domain-containing protein</fullName>
    </recommendedName>
</protein>
<dbReference type="AlphaFoldDB" id="A0A7T4R000"/>
<dbReference type="RefSeq" id="WP_198569303.1">
    <property type="nucleotide sequence ID" value="NZ_CP066167.1"/>
</dbReference>
<dbReference type="KEGG" id="snan:I6N98_15900"/>
<proteinExistence type="predicted"/>
<keyword evidence="4" id="KW-1185">Reference proteome</keyword>
<gene>
    <name evidence="3" type="ORF">I6N98_15900</name>
</gene>
<reference evidence="3 4" key="1">
    <citation type="submission" date="2020-12" db="EMBL/GenBank/DDBJ databases">
        <authorList>
            <person name="Shan Y."/>
        </authorList>
    </citation>
    <scope>NUCLEOTIDE SEQUENCE [LARGE SCALE GENOMIC DNA]</scope>
    <source>
        <strain evidence="4">csc3.9</strain>
    </source>
</reference>
<dbReference type="Pfam" id="PF14090">
    <property type="entry name" value="HTH_39"/>
    <property type="match status" value="1"/>
</dbReference>
<dbReference type="InterPro" id="IPR055245">
    <property type="entry name" value="HTH_proteobacteria"/>
</dbReference>
<sequence length="105" mass="11617">MKKKATPKSSQSRTKNANSVAAQHLRIEEALRANPAGLTTIELVEQYDILRPGSRINEMRWWLGMNIQSVRVSDTTAKGHSHRVVRYVLQPGKWKPSGPAGGNGV</sequence>
<evidence type="ECO:0000259" key="2">
    <source>
        <dbReference type="Pfam" id="PF14090"/>
    </source>
</evidence>
<dbReference type="EMBL" id="CP066167">
    <property type="protein sequence ID" value="QQD17804.1"/>
    <property type="molecule type" value="Genomic_DNA"/>
</dbReference>
<evidence type="ECO:0000256" key="1">
    <source>
        <dbReference type="SAM" id="MobiDB-lite"/>
    </source>
</evidence>
<dbReference type="Proteomes" id="UP000596063">
    <property type="component" value="Chromosome"/>
</dbReference>
<name>A0A7T4R000_9GAMM</name>